<organism evidence="4">
    <name type="scientific">Schizophyllum commune (strain H4-8 / FGSC 9210)</name>
    <name type="common">Split gill fungus</name>
    <dbReference type="NCBI Taxonomy" id="578458"/>
    <lineage>
        <taxon>Eukaryota</taxon>
        <taxon>Fungi</taxon>
        <taxon>Dikarya</taxon>
        <taxon>Basidiomycota</taxon>
        <taxon>Agaricomycotina</taxon>
        <taxon>Agaricomycetes</taxon>
        <taxon>Agaricomycetidae</taxon>
        <taxon>Agaricales</taxon>
        <taxon>Schizophyllaceae</taxon>
        <taxon>Schizophyllum</taxon>
    </lineage>
</organism>
<dbReference type="Pfam" id="PF00646">
    <property type="entry name" value="F-box"/>
    <property type="match status" value="1"/>
</dbReference>
<dbReference type="PROSITE" id="PS50181">
    <property type="entry name" value="FBOX"/>
    <property type="match status" value="1"/>
</dbReference>
<evidence type="ECO:0000313" key="4">
    <source>
        <dbReference type="Proteomes" id="UP000007431"/>
    </source>
</evidence>
<dbReference type="OrthoDB" id="2901468at2759"/>
<sequence length="622" mass="70325">MPHEHEFTPVQSPPREVRKTMDKSEVSASASDAHSQTGSLYTLPLDVLFEILTHLNLTSLFRLSQTSHALRDTLLSPAATCIWLKSPRHSAVKILTGANVIIPQNARHNALEEALPPPTRDLSIREFLSLLFDDVCDFCHAALGREDRIVRIWAARLRCCERCLDDSAHIVPEKNMPREFQMVRDVQGYFGNDYALSNLFPASVGDLFGPSRPYPRVAVERLIAEFERDNYGKGEEDRKAWIVRKAAEHEDVVEHAQTCVLWDMARQRRKEAWLRAKRKERVQQIKSRLPELDALPASVSEILTNLAETPTRQREYHIERFEIPAGVQALVRKPEALSEADWIKIRAGVLELAKAVRRREVLCERYASLARACEQFAEDEENKGCILPGLGDLATWKEVTNVVEGTPIEEDVSEEDLRALVDDLARAGRFSGWRATCEDALVAMLNAADPSRARPATTADLALATTVFSLTWVSSCVWYPKILEWTPTRPSTGREDAQRIVVKRAWAANEFRVDVRHSGLAARVVSMAGLDPATATVEDMDRLDVWFSQTEDVVGGDLERQMMRWRDAVRSLSPSPSEEDDGGLFLLSDEEVKEGHIRQQLARLLELEGHEGFHFRFNRLSP</sequence>
<dbReference type="InterPro" id="IPR001810">
    <property type="entry name" value="F-box_dom"/>
</dbReference>
<dbReference type="AlphaFoldDB" id="D8PTU0"/>
<dbReference type="SUPFAM" id="SSF81383">
    <property type="entry name" value="F-box domain"/>
    <property type="match status" value="1"/>
</dbReference>
<name>D8PTU0_SCHCM</name>
<feature type="compositionally biased region" description="Basic and acidic residues" evidence="1">
    <location>
        <begin position="15"/>
        <end position="25"/>
    </location>
</feature>
<evidence type="ECO:0000259" key="2">
    <source>
        <dbReference type="PROSITE" id="PS50181"/>
    </source>
</evidence>
<accession>D8PTU0</accession>
<reference evidence="3 4" key="1">
    <citation type="journal article" date="2010" name="Nat. Biotechnol.">
        <title>Genome sequence of the model mushroom Schizophyllum commune.</title>
        <authorList>
            <person name="Ohm R.A."/>
            <person name="de Jong J.F."/>
            <person name="Lugones L.G."/>
            <person name="Aerts A."/>
            <person name="Kothe E."/>
            <person name="Stajich J.E."/>
            <person name="de Vries R.P."/>
            <person name="Record E."/>
            <person name="Levasseur A."/>
            <person name="Baker S.E."/>
            <person name="Bartholomew K.A."/>
            <person name="Coutinho P.M."/>
            <person name="Erdmann S."/>
            <person name="Fowler T.J."/>
            <person name="Gathman A.C."/>
            <person name="Lombard V."/>
            <person name="Henrissat B."/>
            <person name="Knabe N."/>
            <person name="Kuees U."/>
            <person name="Lilly W.W."/>
            <person name="Lindquist E."/>
            <person name="Lucas S."/>
            <person name="Magnuson J.K."/>
            <person name="Piumi F."/>
            <person name="Raudaskoski M."/>
            <person name="Salamov A."/>
            <person name="Schmutz J."/>
            <person name="Schwarze F.W.M.R."/>
            <person name="vanKuyk P.A."/>
            <person name="Horton J.S."/>
            <person name="Grigoriev I.V."/>
            <person name="Woesten H.A.B."/>
        </authorList>
    </citation>
    <scope>NUCLEOTIDE SEQUENCE [LARGE SCALE GENOMIC DNA]</scope>
    <source>
        <strain evidence="4">H4-8 / FGSC 9210</strain>
    </source>
</reference>
<dbReference type="HOGENOM" id="CLU_010790_3_0_1"/>
<dbReference type="SMART" id="SM00256">
    <property type="entry name" value="FBOX"/>
    <property type="match status" value="1"/>
</dbReference>
<dbReference type="OMA" id="HDANERV"/>
<proteinExistence type="predicted"/>
<protein>
    <recommendedName>
        <fullName evidence="2">F-box domain-containing protein</fullName>
    </recommendedName>
</protein>
<feature type="domain" description="F-box" evidence="2">
    <location>
        <begin position="37"/>
        <end position="86"/>
    </location>
</feature>
<dbReference type="Proteomes" id="UP000007431">
    <property type="component" value="Unassembled WGS sequence"/>
</dbReference>
<dbReference type="RefSeq" id="XP_003035543.1">
    <property type="nucleotide sequence ID" value="XM_003035497.1"/>
</dbReference>
<dbReference type="InterPro" id="IPR036047">
    <property type="entry name" value="F-box-like_dom_sf"/>
</dbReference>
<feature type="region of interest" description="Disordered" evidence="1">
    <location>
        <begin position="1"/>
        <end position="31"/>
    </location>
</feature>
<dbReference type="GeneID" id="9587042"/>
<feature type="non-terminal residue" evidence="3">
    <location>
        <position position="622"/>
    </location>
</feature>
<dbReference type="KEGG" id="scm:SCHCO_02481773"/>
<gene>
    <name evidence="3" type="ORF">SCHCODRAFT_104783</name>
</gene>
<dbReference type="EMBL" id="GL377303">
    <property type="protein sequence ID" value="EFJ00641.1"/>
    <property type="molecule type" value="Genomic_DNA"/>
</dbReference>
<keyword evidence="4" id="KW-1185">Reference proteome</keyword>
<evidence type="ECO:0000313" key="3">
    <source>
        <dbReference type="EMBL" id="EFJ00641.1"/>
    </source>
</evidence>
<dbReference type="VEuPathDB" id="FungiDB:SCHCODRAFT_02481773"/>
<dbReference type="InParanoid" id="D8PTU0"/>
<evidence type="ECO:0000256" key="1">
    <source>
        <dbReference type="SAM" id="MobiDB-lite"/>
    </source>
</evidence>